<protein>
    <recommendedName>
        <fullName evidence="4">Glycosyl transferase CAP10 domain-containing protein</fullName>
    </recommendedName>
</protein>
<evidence type="ECO:0000313" key="3">
    <source>
        <dbReference type="EMBL" id="CAD8306625.1"/>
    </source>
</evidence>
<feature type="signal peptide" evidence="2">
    <location>
        <begin position="1"/>
        <end position="39"/>
    </location>
</feature>
<dbReference type="EMBL" id="HBEC01040208">
    <property type="protein sequence ID" value="CAD8306625.1"/>
    <property type="molecule type" value="Transcribed_RNA"/>
</dbReference>
<organism evidence="3">
    <name type="scientific">Chlamydomonas euryale</name>
    <dbReference type="NCBI Taxonomy" id="1486919"/>
    <lineage>
        <taxon>Eukaryota</taxon>
        <taxon>Viridiplantae</taxon>
        <taxon>Chlorophyta</taxon>
        <taxon>core chlorophytes</taxon>
        <taxon>Chlorophyceae</taxon>
        <taxon>CS clade</taxon>
        <taxon>Chlamydomonadales</taxon>
        <taxon>Chlamydomonadaceae</taxon>
        <taxon>Chlamydomonas</taxon>
    </lineage>
</organism>
<dbReference type="AlphaFoldDB" id="A0A7R9VV70"/>
<proteinExistence type="predicted"/>
<accession>A0A7R9VV70</accession>
<gene>
    <name evidence="3" type="ORF">CEUR00632_LOCUS18700</name>
</gene>
<dbReference type="GO" id="GO:0016757">
    <property type="term" value="F:glycosyltransferase activity"/>
    <property type="evidence" value="ECO:0007669"/>
    <property type="project" value="UniProtKB-ARBA"/>
</dbReference>
<name>A0A7R9VV70_9CHLO</name>
<keyword evidence="1" id="KW-0175">Coiled coil</keyword>
<dbReference type="Gene3D" id="3.90.550.10">
    <property type="entry name" value="Spore Coat Polysaccharide Biosynthesis Protein SpsA, Chain A"/>
    <property type="match status" value="1"/>
</dbReference>
<evidence type="ECO:0000256" key="1">
    <source>
        <dbReference type="SAM" id="Coils"/>
    </source>
</evidence>
<feature type="coiled-coil region" evidence="1">
    <location>
        <begin position="126"/>
        <end position="153"/>
    </location>
</feature>
<dbReference type="PANTHER" id="PTHR22916:SF3">
    <property type="entry name" value="UDP-GLCNAC:BETAGAL BETA-1,3-N-ACETYLGLUCOSAMINYLTRANSFERASE-LIKE PROTEIN 1"/>
    <property type="match status" value="1"/>
</dbReference>
<dbReference type="PANTHER" id="PTHR22916">
    <property type="entry name" value="GLYCOSYLTRANSFERASE"/>
    <property type="match status" value="1"/>
</dbReference>
<feature type="chain" id="PRO_5030923756" description="Glycosyl transferase CAP10 domain-containing protein" evidence="2">
    <location>
        <begin position="40"/>
        <end position="479"/>
    </location>
</feature>
<sequence>MRPATIRQACINRRTPAWLAAPALLLLALAVLPWRRCEGQPAHGPPRHQRPTFHMLPTCAHTLGKLPDASYLAMRDVVQVITQGTRRSVSVQKLLNFHRTPDHEPFNGHPKDWEGFGTLFAFNMSFLQLEEHHVELERSLATANDKLRTMIKESQAAGHIADDADERAVKMCLSGRSNERLYEYRPRISLLMQWWQRPQNAPAFIQHVMECNSTELPLELLVNVDHPQDRDAWASAAWDTRGLVTPVFSYNLHEPRGYNRLASLARGQLLVLMADDSLPPAPAVDARTGRETPCGWLHDIARVFERFPSAGVLGLRHQLLCALIDHLVDESVQQSLFYDAALGLDVAFVSKVDMAPMAVRKAAWADVGGFDESLSEPHECGILSDWDMSTRMWLSDWQVLRSKAVPMQYDGSPGNSHNPLSEYRCWVHQQDVTGAGMLSRWSRDVDLDICNATRYLNTLHFELPKGARCPYTNGCGRPT</sequence>
<reference evidence="3" key="1">
    <citation type="submission" date="2021-01" db="EMBL/GenBank/DDBJ databases">
        <authorList>
            <person name="Corre E."/>
            <person name="Pelletier E."/>
            <person name="Niang G."/>
            <person name="Scheremetjew M."/>
            <person name="Finn R."/>
            <person name="Kale V."/>
            <person name="Holt S."/>
            <person name="Cochrane G."/>
            <person name="Meng A."/>
            <person name="Brown T."/>
            <person name="Cohen L."/>
        </authorList>
    </citation>
    <scope>NUCLEOTIDE SEQUENCE</scope>
    <source>
        <strain evidence="3">CCMP219</strain>
    </source>
</reference>
<evidence type="ECO:0008006" key="4">
    <source>
        <dbReference type="Google" id="ProtNLM"/>
    </source>
</evidence>
<evidence type="ECO:0000256" key="2">
    <source>
        <dbReference type="SAM" id="SignalP"/>
    </source>
</evidence>
<dbReference type="SUPFAM" id="SSF53448">
    <property type="entry name" value="Nucleotide-diphospho-sugar transferases"/>
    <property type="match status" value="1"/>
</dbReference>
<keyword evidence="2" id="KW-0732">Signal</keyword>
<dbReference type="InterPro" id="IPR029044">
    <property type="entry name" value="Nucleotide-diphossugar_trans"/>
</dbReference>